<keyword evidence="4" id="KW-0597">Phosphoprotein</keyword>
<protein>
    <submittedName>
        <fullName evidence="8">Amino acid adenylation domain-containing protein</fullName>
    </submittedName>
</protein>
<dbReference type="Pfam" id="PF00668">
    <property type="entry name" value="Condensation"/>
    <property type="match status" value="1"/>
</dbReference>
<dbReference type="Gene3D" id="3.30.559.10">
    <property type="entry name" value="Chloramphenicol acetyltransferase-like domain"/>
    <property type="match status" value="1"/>
</dbReference>
<dbReference type="Pfam" id="PF13193">
    <property type="entry name" value="AMP-binding_C"/>
    <property type="match status" value="2"/>
</dbReference>
<reference evidence="8" key="1">
    <citation type="submission" date="2021-04" db="EMBL/GenBank/DDBJ databases">
        <title>Complete genome sequence for Sulfitobacter sp. strain JK7-1.</title>
        <authorList>
            <person name="Park S.-J."/>
        </authorList>
    </citation>
    <scope>NUCLEOTIDE SEQUENCE</scope>
    <source>
        <strain evidence="8">JK7-1</strain>
    </source>
</reference>
<dbReference type="InterPro" id="IPR045851">
    <property type="entry name" value="AMP-bd_C_sf"/>
</dbReference>
<dbReference type="CDD" id="cd19535">
    <property type="entry name" value="Cyc_NRPS"/>
    <property type="match status" value="1"/>
</dbReference>
<dbReference type="PROSITE" id="PS00455">
    <property type="entry name" value="AMP_BINDING"/>
    <property type="match status" value="1"/>
</dbReference>
<dbReference type="PANTHER" id="PTHR45527">
    <property type="entry name" value="NONRIBOSOMAL PEPTIDE SYNTHETASE"/>
    <property type="match status" value="1"/>
</dbReference>
<dbReference type="PANTHER" id="PTHR45527:SF10">
    <property type="entry name" value="PYOCHELIN SYNTHASE PCHF"/>
    <property type="match status" value="1"/>
</dbReference>
<dbReference type="Gene3D" id="1.10.1200.10">
    <property type="entry name" value="ACP-like"/>
    <property type="match status" value="2"/>
</dbReference>
<dbReference type="Gene3D" id="3.30.300.30">
    <property type="match status" value="2"/>
</dbReference>
<dbReference type="InterPro" id="IPR010071">
    <property type="entry name" value="AA_adenyl_dom"/>
</dbReference>
<dbReference type="RefSeq" id="WP_212704988.1">
    <property type="nucleotide sequence ID" value="NZ_CP073581.1"/>
</dbReference>
<evidence type="ECO:0000313" key="9">
    <source>
        <dbReference type="Proteomes" id="UP000683291"/>
    </source>
</evidence>
<accession>A0A975PMU8</accession>
<dbReference type="InterPro" id="IPR036736">
    <property type="entry name" value="ACP-like_sf"/>
</dbReference>
<dbReference type="Pfam" id="PF00501">
    <property type="entry name" value="AMP-binding"/>
    <property type="match status" value="2"/>
</dbReference>
<comment type="cofactor">
    <cofactor evidence="1">
        <name>pantetheine 4'-phosphate</name>
        <dbReference type="ChEBI" id="CHEBI:47942"/>
    </cofactor>
</comment>
<dbReference type="InterPro" id="IPR025110">
    <property type="entry name" value="AMP-bd_C"/>
</dbReference>
<dbReference type="InterPro" id="IPR009081">
    <property type="entry name" value="PP-bd_ACP"/>
</dbReference>
<dbReference type="FunFam" id="3.30.300.30:FF:000010">
    <property type="entry name" value="Enterobactin synthetase component F"/>
    <property type="match status" value="1"/>
</dbReference>
<feature type="domain" description="Carrier" evidence="7">
    <location>
        <begin position="1286"/>
        <end position="1361"/>
    </location>
</feature>
<dbReference type="Gene3D" id="3.40.50.12780">
    <property type="entry name" value="N-terminal domain of ligase-like"/>
    <property type="match status" value="1"/>
</dbReference>
<dbReference type="FunFam" id="3.30.559.30:FF:000006">
    <property type="entry name" value="Yersiniabactin polyketide/non-ribosomal peptide synthetase"/>
    <property type="match status" value="1"/>
</dbReference>
<dbReference type="GO" id="GO:0044550">
    <property type="term" value="P:secondary metabolite biosynthetic process"/>
    <property type="evidence" value="ECO:0007669"/>
    <property type="project" value="UniProtKB-ARBA"/>
</dbReference>
<dbReference type="InterPro" id="IPR057737">
    <property type="entry name" value="Condensation_MtbB-like"/>
</dbReference>
<evidence type="ECO:0000256" key="5">
    <source>
        <dbReference type="ARBA" id="ARBA00022598"/>
    </source>
</evidence>
<dbReference type="GO" id="GO:0016874">
    <property type="term" value="F:ligase activity"/>
    <property type="evidence" value="ECO:0007669"/>
    <property type="project" value="UniProtKB-KW"/>
</dbReference>
<dbReference type="FunFam" id="3.30.559.10:FF:000023">
    <property type="entry name" value="Non-ribosomal peptide synthetase"/>
    <property type="match status" value="1"/>
</dbReference>
<dbReference type="Proteomes" id="UP000683291">
    <property type="component" value="Chromosome 1"/>
</dbReference>
<dbReference type="Gene3D" id="3.40.50.980">
    <property type="match status" value="2"/>
</dbReference>
<dbReference type="NCBIfam" id="TIGR01733">
    <property type="entry name" value="AA-adenyl-dom"/>
    <property type="match status" value="1"/>
</dbReference>
<sequence>MTDALRATLTALGGTRICNQYGPSETHVVSQQVIGLDTAKRVPVDAPIGSPIANTTLRVLDSALTPVPTGVAGELYIGGPGLAQGYLNRHDLTAARFIDDPFADRPGARLFRSGDLVRRDADGVLHFLGRIDDQVKIRGYRVEPGEVESVLRAQEGVRDAAVIVRDKPAGQLALVAYCVTGVPVAALRDTLAALLPSYMCPQEIVVLDRLPLNTSGKVDRRALPDPDWQTAQDFVAPVTPTETTLCEIWSRTLGVPRIGALDDFFANGGHSLLAARILHLINAELGCDLGLSTLLGNPVLRDLARQIDRCAPSAAPSPAPQITADPENRHAPFPLTDIQQAYLVGRDESLSLGGVSAHSYTELRIAEFDVLRFEAALNAVIARHDMLRAVFAPDGTQRVLADVPAYRIAVHSVTDPSQAAARAALDAQRARLSHQVLDAQTWPLFGFEVTALPDGNSHLHISLDALIVDAASTSLLMTELVGLYEDPNLDLDAPGVTFRDYVLADRALRASESYAKAMAYWMDRFEDLPTGPDLPLLCQPDSIEKPVFHRQDHCIEKPVWNAIKDNAGRHKVTASGMLLAAFCTVLGRYAQNRDFSLSLPLFNRQPLHPDINAVIGDFSSVLLFRSHLDAGGTFAEYATAVQAALWQDMDHTQVSGIEVMRALARRADQPPQGLPVVFNSTLTELQTPAPARAADRQFRATNVHTITQTPQVWLDHTIIEEDGALFFNWDSIDGLFPPGMVEDMFAAYCDLLEALARPAFWSEAGQSVFPAAPDVPTLPQAGATLDALFVGQAGRTPDRDAIITSARRLSYETLLTEAQTLAARLQEAGVRRGDRVAVLMPVRWEQTVAVLGCLMAGGAYVPIDADFPDARVTALLTRTRASVVVTSPATPRVPSGTSVPVIEVLPYPAPRTPAPVAVSDTDLAYVIFTSGSTGEPKGVMIDHGGATNTLHDINARIGLTAQDRILGVSALNFDLSVYDIFGPLSVGAALVLPDAEKRRDPVHWRALIRAHDVTIWNAVPALSGLLVEDWQATDDPLPLRCAMMSGDWIPLALPGALRRAAPEITIWSLGGATEASIWSIGYPVTEVPDDWTSIPYGTALEGQSVHVLDHRLAPRPPHVAGEIYIGGRGLALGYWEDPERTQDAFVNHPVTGARLYRTGDLGRAMPDGTIEFLGRRDSQVKLQGYRIELGGIEKALERHPGVTAAAVRIVGAAMAQKRLAAYVVGARDAVRGADLRDHLAGILPSYEIPSSFTWLDALPLSANGKVDRAKLPDPVDSGSLSDTAFTIGGSVERDIAGIVLRTLGQEKIDPHANLLSLGASSLDIVRISNAVAAAHGFRPPLARFMRSPTLAALITLWRDSAAVQEAPPSQGAPDPSDGNTIEDETARAAFKAAQKGLREIDGPRARLPFSAHPPRKTDLSQTGPCAILRTRRSLCHNFRICSRP</sequence>
<evidence type="ECO:0000259" key="7">
    <source>
        <dbReference type="PROSITE" id="PS50075"/>
    </source>
</evidence>
<organism evidence="8 9">
    <name type="scientific">Sulfitobacter albidus</name>
    <dbReference type="NCBI Taxonomy" id="2829501"/>
    <lineage>
        <taxon>Bacteria</taxon>
        <taxon>Pseudomonadati</taxon>
        <taxon>Pseudomonadota</taxon>
        <taxon>Alphaproteobacteria</taxon>
        <taxon>Rhodobacterales</taxon>
        <taxon>Roseobacteraceae</taxon>
        <taxon>Sulfitobacter</taxon>
    </lineage>
</organism>
<gene>
    <name evidence="8" type="ORF">KDD17_01630</name>
</gene>
<evidence type="ECO:0000256" key="1">
    <source>
        <dbReference type="ARBA" id="ARBA00001957"/>
    </source>
</evidence>
<dbReference type="PROSITE" id="PS00012">
    <property type="entry name" value="PHOSPHOPANTETHEINE"/>
    <property type="match status" value="1"/>
</dbReference>
<evidence type="ECO:0000256" key="3">
    <source>
        <dbReference type="ARBA" id="ARBA00022450"/>
    </source>
</evidence>
<dbReference type="InterPro" id="IPR020845">
    <property type="entry name" value="AMP-binding_CS"/>
</dbReference>
<feature type="domain" description="Carrier" evidence="7">
    <location>
        <begin position="236"/>
        <end position="311"/>
    </location>
</feature>
<dbReference type="InterPro" id="IPR023213">
    <property type="entry name" value="CAT-like_dom_sf"/>
</dbReference>
<evidence type="ECO:0000256" key="2">
    <source>
        <dbReference type="ARBA" id="ARBA00004924"/>
    </source>
</evidence>
<dbReference type="GO" id="GO:0043041">
    <property type="term" value="P:amino acid activation for nonribosomal peptide biosynthetic process"/>
    <property type="evidence" value="ECO:0007669"/>
    <property type="project" value="TreeGrafter"/>
</dbReference>
<evidence type="ECO:0000256" key="4">
    <source>
        <dbReference type="ARBA" id="ARBA00022553"/>
    </source>
</evidence>
<name>A0A975PMU8_9RHOB</name>
<keyword evidence="5" id="KW-0436">Ligase</keyword>
<dbReference type="InterPro" id="IPR006162">
    <property type="entry name" value="Ppantetheine_attach_site"/>
</dbReference>
<keyword evidence="9" id="KW-1185">Reference proteome</keyword>
<dbReference type="SUPFAM" id="SSF47336">
    <property type="entry name" value="ACP-like"/>
    <property type="match status" value="2"/>
</dbReference>
<dbReference type="KEGG" id="sual:KDD17_01630"/>
<dbReference type="EMBL" id="CP073581">
    <property type="protein sequence ID" value="QUJ76791.1"/>
    <property type="molecule type" value="Genomic_DNA"/>
</dbReference>
<dbReference type="FunFam" id="3.40.50.12780:FF:000012">
    <property type="entry name" value="Non-ribosomal peptide synthetase"/>
    <property type="match status" value="1"/>
</dbReference>
<feature type="region of interest" description="Disordered" evidence="6">
    <location>
        <begin position="1401"/>
        <end position="1421"/>
    </location>
</feature>
<dbReference type="SUPFAM" id="SSF52777">
    <property type="entry name" value="CoA-dependent acyltransferases"/>
    <property type="match status" value="2"/>
</dbReference>
<dbReference type="PROSITE" id="PS50075">
    <property type="entry name" value="CARRIER"/>
    <property type="match status" value="2"/>
</dbReference>
<dbReference type="InterPro" id="IPR000873">
    <property type="entry name" value="AMP-dep_synth/lig_dom"/>
</dbReference>
<proteinExistence type="predicted"/>
<evidence type="ECO:0000313" key="8">
    <source>
        <dbReference type="EMBL" id="QUJ76791.1"/>
    </source>
</evidence>
<dbReference type="Pfam" id="PF00550">
    <property type="entry name" value="PP-binding"/>
    <property type="match status" value="2"/>
</dbReference>
<dbReference type="CDD" id="cd12114">
    <property type="entry name" value="A_NRPS_TlmIV_like"/>
    <property type="match status" value="1"/>
</dbReference>
<evidence type="ECO:0000256" key="6">
    <source>
        <dbReference type="SAM" id="MobiDB-lite"/>
    </source>
</evidence>
<dbReference type="Gene3D" id="2.30.38.10">
    <property type="entry name" value="Luciferase, Domain 3"/>
    <property type="match status" value="1"/>
</dbReference>
<dbReference type="SUPFAM" id="SSF56801">
    <property type="entry name" value="Acetyl-CoA synthetase-like"/>
    <property type="match status" value="2"/>
</dbReference>
<keyword evidence="3" id="KW-0596">Phosphopantetheine</keyword>
<dbReference type="GO" id="GO:0005737">
    <property type="term" value="C:cytoplasm"/>
    <property type="evidence" value="ECO:0007669"/>
    <property type="project" value="TreeGrafter"/>
</dbReference>
<dbReference type="InterPro" id="IPR001242">
    <property type="entry name" value="Condensation_dom"/>
</dbReference>
<comment type="pathway">
    <text evidence="2">Siderophore biosynthesis.</text>
</comment>
<dbReference type="Gene3D" id="3.30.559.30">
    <property type="entry name" value="Nonribosomal peptide synthetase, condensation domain"/>
    <property type="match status" value="1"/>
</dbReference>
<dbReference type="GO" id="GO:0031177">
    <property type="term" value="F:phosphopantetheine binding"/>
    <property type="evidence" value="ECO:0007669"/>
    <property type="project" value="TreeGrafter"/>
</dbReference>
<dbReference type="InterPro" id="IPR042099">
    <property type="entry name" value="ANL_N_sf"/>
</dbReference>